<evidence type="ECO:0000313" key="2">
    <source>
        <dbReference type="EMBL" id="GAP37600.1"/>
    </source>
</evidence>
<protein>
    <submittedName>
        <fullName evidence="2">Uncharacterized protein</fullName>
    </submittedName>
</protein>
<evidence type="ECO:0000256" key="1">
    <source>
        <dbReference type="SAM" id="MobiDB-lite"/>
    </source>
</evidence>
<comment type="caution">
    <text evidence="2">The sequence shown here is derived from an EMBL/GenBank/DDBJ whole genome shotgun (WGS) entry which is preliminary data.</text>
</comment>
<organism evidence="2 3">
    <name type="scientific">Piscinibacter sakaiensis</name>
    <name type="common">Ideonella sakaiensis</name>
    <dbReference type="NCBI Taxonomy" id="1547922"/>
    <lineage>
        <taxon>Bacteria</taxon>
        <taxon>Pseudomonadati</taxon>
        <taxon>Pseudomonadota</taxon>
        <taxon>Betaproteobacteria</taxon>
        <taxon>Burkholderiales</taxon>
        <taxon>Sphaerotilaceae</taxon>
        <taxon>Piscinibacter</taxon>
    </lineage>
</organism>
<evidence type="ECO:0000313" key="3">
    <source>
        <dbReference type="Proteomes" id="UP000037660"/>
    </source>
</evidence>
<feature type="compositionally biased region" description="Gly residues" evidence="1">
    <location>
        <begin position="401"/>
        <end position="422"/>
    </location>
</feature>
<dbReference type="EMBL" id="BBYR01000052">
    <property type="protein sequence ID" value="GAP37600.1"/>
    <property type="molecule type" value="Genomic_DNA"/>
</dbReference>
<feature type="region of interest" description="Disordered" evidence="1">
    <location>
        <begin position="367"/>
        <end position="433"/>
    </location>
</feature>
<feature type="compositionally biased region" description="Basic and acidic residues" evidence="1">
    <location>
        <begin position="69"/>
        <end position="91"/>
    </location>
</feature>
<name>A0A0K8P5X4_PISS1</name>
<feature type="region of interest" description="Disordered" evidence="1">
    <location>
        <begin position="69"/>
        <end position="93"/>
    </location>
</feature>
<reference evidence="3" key="1">
    <citation type="submission" date="2015-07" db="EMBL/GenBank/DDBJ databases">
        <title>Discovery of a poly(ethylene terephthalate assimilation.</title>
        <authorList>
            <person name="Yoshida S."/>
            <person name="Hiraga K."/>
            <person name="Takehana T."/>
            <person name="Taniguchi I."/>
            <person name="Yamaji H."/>
            <person name="Maeda Y."/>
            <person name="Toyohara K."/>
            <person name="Miyamoto K."/>
            <person name="Kimura Y."/>
            <person name="Oda K."/>
        </authorList>
    </citation>
    <scope>NUCLEOTIDE SEQUENCE [LARGE SCALE GENOMIC DNA]</scope>
    <source>
        <strain evidence="3">NBRC 110686 / TISTR 2288 / 201-F6</strain>
    </source>
</reference>
<proteinExistence type="predicted"/>
<dbReference type="AlphaFoldDB" id="A0A0K8P5X4"/>
<reference evidence="2 3" key="2">
    <citation type="journal article" date="2016" name="Science">
        <title>A bacterium that degrades and assimilates poly(ethylene terephthalate).</title>
        <authorList>
            <person name="Yoshida S."/>
            <person name="Hiraga K."/>
            <person name="Takehana T."/>
            <person name="Taniguchi I."/>
            <person name="Yamaji H."/>
            <person name="Maeda Y."/>
            <person name="Toyohara K."/>
            <person name="Miyamoto K."/>
            <person name="Kimura Y."/>
            <person name="Oda K."/>
        </authorList>
    </citation>
    <scope>NUCLEOTIDE SEQUENCE [LARGE SCALE GENOMIC DNA]</scope>
    <source>
        <strain evidence="3">NBRC 110686 / TISTR 2288 / 201-F6</strain>
    </source>
</reference>
<gene>
    <name evidence="2" type="ORF">ISF6_3545</name>
</gene>
<accession>A0A0K8P5X4</accession>
<sequence>MARLPDAHRAAADLGDHGRQAAVHRLEHLADLGQFVAALHLGAVGEVAAAGGRHALAQRAQRAAEAEVERQGQVEHQRDAAGGHRQLDRQQAHTGVAARAQLQLELADHLPVEVHHRLQRARGIVEEGARFAEDGVRAEHGAHLADEGARAVEGCCGARRQPAAAALQRIQLHPGVGQVQLQRIHAPEQLHAFGVADVAAGERRADLAARGGDQLGPGQHALDGDVHQEEGDRFRVQHQAGALGGQQQQLAQRLHRLRVLVEGGRAHLGMAALGERGQRRALVLPGGAHVGARGRLDGGVQRRDRLLQFDAGGLLRCLRRRVAGQHPHRQVALPLHPVDRAADRAHEAGALELPIDEAQVRLGVLRGQRHQQRERHDQEGAHQGHLGRHAQVAHQLHAGAEQGGGKGHGGPRAGATPGGRVGEYGLSTRGAGP</sequence>
<dbReference type="Proteomes" id="UP000037660">
    <property type="component" value="Unassembled WGS sequence"/>
</dbReference>
<keyword evidence="3" id="KW-1185">Reference proteome</keyword>